<evidence type="ECO:0000313" key="2">
    <source>
        <dbReference type="EMBL" id="KAJ1190979.1"/>
    </source>
</evidence>
<evidence type="ECO:0000256" key="1">
    <source>
        <dbReference type="SAM" id="MobiDB-lite"/>
    </source>
</evidence>
<keyword evidence="3" id="KW-1185">Reference proteome</keyword>
<comment type="caution">
    <text evidence="2">The sequence shown here is derived from an EMBL/GenBank/DDBJ whole genome shotgun (WGS) entry which is preliminary data.</text>
</comment>
<feature type="compositionally biased region" description="Low complexity" evidence="1">
    <location>
        <begin position="45"/>
        <end position="66"/>
    </location>
</feature>
<dbReference type="Proteomes" id="UP001066276">
    <property type="component" value="Chromosome 2_2"/>
</dbReference>
<sequence>MLGGGRRHPTTTPTCAQCTARTDAQSWASGLAAAKRTACRRKKGLPQAPQPLTRAAAPTAARPGDAAGRRDAT</sequence>
<dbReference type="AlphaFoldDB" id="A0AAV7UR92"/>
<feature type="region of interest" description="Disordered" evidence="1">
    <location>
        <begin position="38"/>
        <end position="73"/>
    </location>
</feature>
<accession>A0AAV7UR92</accession>
<organism evidence="2 3">
    <name type="scientific">Pleurodeles waltl</name>
    <name type="common">Iberian ribbed newt</name>
    <dbReference type="NCBI Taxonomy" id="8319"/>
    <lineage>
        <taxon>Eukaryota</taxon>
        <taxon>Metazoa</taxon>
        <taxon>Chordata</taxon>
        <taxon>Craniata</taxon>
        <taxon>Vertebrata</taxon>
        <taxon>Euteleostomi</taxon>
        <taxon>Amphibia</taxon>
        <taxon>Batrachia</taxon>
        <taxon>Caudata</taxon>
        <taxon>Salamandroidea</taxon>
        <taxon>Salamandridae</taxon>
        <taxon>Pleurodelinae</taxon>
        <taxon>Pleurodeles</taxon>
    </lineage>
</organism>
<proteinExistence type="predicted"/>
<evidence type="ECO:0000313" key="3">
    <source>
        <dbReference type="Proteomes" id="UP001066276"/>
    </source>
</evidence>
<dbReference type="EMBL" id="JANPWB010000004">
    <property type="protein sequence ID" value="KAJ1190979.1"/>
    <property type="molecule type" value="Genomic_DNA"/>
</dbReference>
<name>A0AAV7UR92_PLEWA</name>
<gene>
    <name evidence="2" type="ORF">NDU88_000296</name>
</gene>
<protein>
    <submittedName>
        <fullName evidence="2">Uncharacterized protein</fullName>
    </submittedName>
</protein>
<reference evidence="2" key="1">
    <citation type="journal article" date="2022" name="bioRxiv">
        <title>Sequencing and chromosome-scale assembly of the giantPleurodeles waltlgenome.</title>
        <authorList>
            <person name="Brown T."/>
            <person name="Elewa A."/>
            <person name="Iarovenko S."/>
            <person name="Subramanian E."/>
            <person name="Araus A.J."/>
            <person name="Petzold A."/>
            <person name="Susuki M."/>
            <person name="Suzuki K.-i.T."/>
            <person name="Hayashi T."/>
            <person name="Toyoda A."/>
            <person name="Oliveira C."/>
            <person name="Osipova E."/>
            <person name="Leigh N.D."/>
            <person name="Simon A."/>
            <person name="Yun M.H."/>
        </authorList>
    </citation>
    <scope>NUCLEOTIDE SEQUENCE</scope>
    <source>
        <strain evidence="2">20211129_DDA</strain>
        <tissue evidence="2">Liver</tissue>
    </source>
</reference>